<comment type="caution">
    <text evidence="2">The sequence shown here is derived from an EMBL/GenBank/DDBJ whole genome shotgun (WGS) entry which is preliminary data.</text>
</comment>
<evidence type="ECO:0000256" key="1">
    <source>
        <dbReference type="SAM" id="MobiDB-lite"/>
    </source>
</evidence>
<accession>A0ABS5EQ58</accession>
<feature type="compositionally biased region" description="Basic and acidic residues" evidence="1">
    <location>
        <begin position="71"/>
        <end position="83"/>
    </location>
</feature>
<reference evidence="3" key="1">
    <citation type="journal article" date="2021" name="Syst. Appl. Microbiol.">
        <title>Roseomonas hellenica sp. nov., isolated from roots of wild-growing Alkanna tinctoria.</title>
        <authorList>
            <person name="Rat A."/>
            <person name="Naranjo H.D."/>
            <person name="Lebbe L."/>
            <person name="Cnockaert M."/>
            <person name="Krigas N."/>
            <person name="Grigoriadou K."/>
            <person name="Maloupa E."/>
            <person name="Willems A."/>
        </authorList>
    </citation>
    <scope>NUCLEOTIDE SEQUENCE [LARGE SCALE GENOMIC DNA]</scope>
    <source>
        <strain evidence="3">LMG 31159</strain>
    </source>
</reference>
<feature type="region of interest" description="Disordered" evidence="1">
    <location>
        <begin position="24"/>
        <end position="89"/>
    </location>
</feature>
<dbReference type="InterPro" id="IPR019291">
    <property type="entry name" value="Host_attachment_protein"/>
</dbReference>
<dbReference type="EMBL" id="JAAEDI010000041">
    <property type="protein sequence ID" value="MBR0653146.1"/>
    <property type="molecule type" value="Genomic_DNA"/>
</dbReference>
<dbReference type="Proteomes" id="UP000698752">
    <property type="component" value="Unassembled WGS sequence"/>
</dbReference>
<protein>
    <submittedName>
        <fullName evidence="2">Host attachment protein</fullName>
    </submittedName>
</protein>
<gene>
    <name evidence="2" type="ORF">GXW78_26050</name>
</gene>
<dbReference type="Pfam" id="PF10116">
    <property type="entry name" value="Host_attach"/>
    <property type="match status" value="1"/>
</dbReference>
<proteinExistence type="predicted"/>
<name>A0ABS5EQ58_9PROT</name>
<keyword evidence="3" id="KW-1185">Reference proteome</keyword>
<evidence type="ECO:0000313" key="2">
    <source>
        <dbReference type="EMBL" id="MBR0653146.1"/>
    </source>
</evidence>
<sequence>MSNTSARNHARCLFVVANGSRGTAYRKRSGESGYDSALDWDEPDARTKDADQGEDRPGRAFPSAGSGARSGMERDGLDDGPKEHAKRNLARRIAEDVSLALRQDAADSFVLIAPPPVAAAVLAHMPGDQRRGLAAEDHHDLTSLPTDALFRRLDDLRTAV</sequence>
<organism evidence="2 3">
    <name type="scientific">Neoroseomonas terrae</name>
    <dbReference type="NCBI Taxonomy" id="424799"/>
    <lineage>
        <taxon>Bacteria</taxon>
        <taxon>Pseudomonadati</taxon>
        <taxon>Pseudomonadota</taxon>
        <taxon>Alphaproteobacteria</taxon>
        <taxon>Acetobacterales</taxon>
        <taxon>Acetobacteraceae</taxon>
        <taxon>Neoroseomonas</taxon>
    </lineage>
</organism>
<dbReference type="RefSeq" id="WP_211871853.1">
    <property type="nucleotide sequence ID" value="NZ_JAAEDI010000041.1"/>
</dbReference>
<feature type="compositionally biased region" description="Basic and acidic residues" evidence="1">
    <location>
        <begin position="43"/>
        <end position="58"/>
    </location>
</feature>
<evidence type="ECO:0000313" key="3">
    <source>
        <dbReference type="Proteomes" id="UP000698752"/>
    </source>
</evidence>